<dbReference type="PROSITE" id="PS00070">
    <property type="entry name" value="ALDEHYDE_DEHYDR_CYS"/>
    <property type="match status" value="1"/>
</dbReference>
<dbReference type="PANTHER" id="PTHR42862">
    <property type="entry name" value="DELTA-1-PYRROLINE-5-CARBOXYLATE DEHYDROGENASE 1, ISOFORM A-RELATED"/>
    <property type="match status" value="1"/>
</dbReference>
<keyword evidence="3 8" id="KW-0560">Oxidoreductase</keyword>
<evidence type="ECO:0000256" key="8">
    <source>
        <dbReference type="RuleBase" id="RU003345"/>
    </source>
</evidence>
<name>A0A8H6F1H3_CANAX</name>
<feature type="active site" evidence="7">
    <location>
        <position position="343"/>
    </location>
</feature>
<sequence length="595" mass="65740">MLRSTTRNTLRLATRYTKVSSSIIRHTLPTVFGSSTGGSGIRFASQLAHVKTPPNLQNEPVKNFSFKDTKDWDLLRASITKFTDEGALKVPLVVGGKKIYRDEIKTQVNPAKHSQVLADVSQATPEDIIAAIDAAKAAKAKWATTSWTDRAAIFLKAADLISTKYRYDMLAATMLGQGKNIYQAEIDCVAELIDFFKFNVKYAEEMYQQQPIQTSPGVWNRAEYRPLEGFVYAVTPFNFTAIAANLVGAPALMGNTVVWKPSATAALSNYLLLTILEEAGLPAGVINFIPGDPVEVTDIVLNDKEFSALHFTGSTDVFKSLYSKISNNVAADKYRDFPRIVGETGGKNFHLIHPSASINHSVLSTLRGAFEYQGQKCSATSRLYVPESIWPEFKDQLVGAMSQITIGNSSEPENLNTFMGPVIHEQSFKKLSDAIEQAKSDPELEIVTGGSYDNTKGFYVQPTLIKTTNPNHEFLTKEFFGPILTTYVYPDGEFENIIKSIDSITKYGLTGSIFARDRDAVRTAEENLRYAAGNFYINDKSTGAVVGQQWFGGARASGTNDKAGSGNILSRFVSIRNIKENFYELTDFKYPSNYQ</sequence>
<dbReference type="Proteomes" id="UP000536275">
    <property type="component" value="Unassembled WGS sequence"/>
</dbReference>
<keyword evidence="4 9" id="KW-0520">NAD</keyword>
<evidence type="ECO:0000256" key="1">
    <source>
        <dbReference type="ARBA" id="ARBA00004786"/>
    </source>
</evidence>
<dbReference type="InterPro" id="IPR015590">
    <property type="entry name" value="Aldehyde_DH_dom"/>
</dbReference>
<dbReference type="EC" id="1.2.1.88" evidence="9"/>
<dbReference type="PANTHER" id="PTHR42862:SF1">
    <property type="entry name" value="DELTA-1-PYRROLINE-5-CARBOXYLATE DEHYDROGENASE 2, ISOFORM A-RELATED"/>
    <property type="match status" value="1"/>
</dbReference>
<accession>A0A8H6F1H3</accession>
<dbReference type="EMBL" id="JABWAD010000069">
    <property type="protein sequence ID" value="KAF6059981.1"/>
    <property type="molecule type" value="Genomic_DNA"/>
</dbReference>
<dbReference type="CDD" id="cd07123">
    <property type="entry name" value="ALDH_F4-17_P5CDH"/>
    <property type="match status" value="1"/>
</dbReference>
<evidence type="ECO:0000313" key="13">
    <source>
        <dbReference type="Proteomes" id="UP000536275"/>
    </source>
</evidence>
<comment type="similarity">
    <text evidence="2 8">Belongs to the aldehyde dehydrogenase family.</text>
</comment>
<dbReference type="GO" id="GO:0003842">
    <property type="term" value="F:L-glutamate gamma-semialdehyde dehydrogenase activity"/>
    <property type="evidence" value="ECO:0007669"/>
    <property type="project" value="UniProtKB-UniRule"/>
</dbReference>
<dbReference type="GO" id="GO:0005759">
    <property type="term" value="C:mitochondrial matrix"/>
    <property type="evidence" value="ECO:0007669"/>
    <property type="project" value="TreeGrafter"/>
</dbReference>
<dbReference type="UniPathway" id="UPA00261">
    <property type="reaction ID" value="UER00374"/>
</dbReference>
<dbReference type="FunFam" id="3.40.605.10:FF:000006">
    <property type="entry name" value="1-pyrroline-5-carboxylate dehydrogenase"/>
    <property type="match status" value="1"/>
</dbReference>
<dbReference type="InterPro" id="IPR029510">
    <property type="entry name" value="Ald_DH_CS_GLU"/>
</dbReference>
<comment type="catalytic activity">
    <reaction evidence="6 9">
        <text>L-glutamate 5-semialdehyde + NAD(+) + H2O = L-glutamate + NADH + 2 H(+)</text>
        <dbReference type="Rhea" id="RHEA:30235"/>
        <dbReference type="ChEBI" id="CHEBI:15377"/>
        <dbReference type="ChEBI" id="CHEBI:15378"/>
        <dbReference type="ChEBI" id="CHEBI:29985"/>
        <dbReference type="ChEBI" id="CHEBI:57540"/>
        <dbReference type="ChEBI" id="CHEBI:57945"/>
        <dbReference type="ChEBI" id="CHEBI:58066"/>
        <dbReference type="EC" id="1.2.1.88"/>
    </reaction>
</comment>
<evidence type="ECO:0000256" key="5">
    <source>
        <dbReference type="ARBA" id="ARBA00023062"/>
    </source>
</evidence>
<keyword evidence="5 9" id="KW-0642">Proline metabolism</keyword>
<evidence type="ECO:0000256" key="7">
    <source>
        <dbReference type="PROSITE-ProRule" id="PRU10007"/>
    </source>
</evidence>
<reference evidence="12 13" key="1">
    <citation type="submission" date="2020-03" db="EMBL/GenBank/DDBJ databases">
        <title>FDA dAtabase for Regulatory Grade micrObial Sequences (FDA-ARGOS): Supporting development and validation of Infectious Disease Dx tests.</title>
        <authorList>
            <person name="Campos J."/>
            <person name="Goldberg B."/>
            <person name="Tallon L."/>
            <person name="Sadzewicz L."/>
            <person name="Vavikolanu K."/>
            <person name="Mehta A."/>
            <person name="Aluvathingal J."/>
            <person name="Nadendla S."/>
            <person name="Nandy P."/>
            <person name="Geyer C."/>
            <person name="Yan Y."/>
            <person name="Sichtig H."/>
        </authorList>
    </citation>
    <scope>NUCLEOTIDE SEQUENCE [LARGE SCALE GENOMIC DNA]</scope>
    <source>
        <strain evidence="12 13">FDAARGOS_656</strain>
    </source>
</reference>
<feature type="domain" description="Aldehyde dehydrogenase" evidence="11">
    <location>
        <begin position="107"/>
        <end position="576"/>
    </location>
</feature>
<dbReference type="Gene3D" id="3.40.605.10">
    <property type="entry name" value="Aldehyde Dehydrogenase, Chain A, domain 1"/>
    <property type="match status" value="1"/>
</dbReference>
<dbReference type="FunFam" id="3.40.309.10:FF:000005">
    <property type="entry name" value="1-pyrroline-5-carboxylate dehydrogenase 1"/>
    <property type="match status" value="1"/>
</dbReference>
<dbReference type="InterPro" id="IPR050485">
    <property type="entry name" value="Proline_metab_enzyme"/>
</dbReference>
<evidence type="ECO:0000256" key="9">
    <source>
        <dbReference type="RuleBase" id="RU366016"/>
    </source>
</evidence>
<gene>
    <name evidence="12" type="ORF">FOB64_006963</name>
</gene>
<dbReference type="NCBIfam" id="TIGR01236">
    <property type="entry name" value="D1pyr5carbox1"/>
    <property type="match status" value="1"/>
</dbReference>
<evidence type="ECO:0000256" key="2">
    <source>
        <dbReference type="ARBA" id="ARBA00009986"/>
    </source>
</evidence>
<dbReference type="SUPFAM" id="SSF53720">
    <property type="entry name" value="ALDH-like"/>
    <property type="match status" value="1"/>
</dbReference>
<dbReference type="InterPro" id="IPR016160">
    <property type="entry name" value="Ald_DH_CS_CYS"/>
</dbReference>
<dbReference type="OMA" id="FAGIHFT"/>
<evidence type="ECO:0000256" key="4">
    <source>
        <dbReference type="ARBA" id="ARBA00023027"/>
    </source>
</evidence>
<protein>
    <recommendedName>
        <fullName evidence="9 10">Multifunctional fusion protein</fullName>
    </recommendedName>
    <domain>
        <recommendedName>
            <fullName evidence="10">Delta-1-pyrroline-5-carboxylate dehydrogenase</fullName>
            <shortName evidence="10">P5C dehydrogenase</shortName>
        </recommendedName>
        <alternativeName>
            <fullName evidence="9">L-glutamate gamma-semialdehyde dehydrogenase</fullName>
        </alternativeName>
    </domain>
    <domain>
        <recommendedName>
            <fullName evidence="9">L-glutamate gamma-semialdehyde dehydrogenase</fullName>
            <ecNumber evidence="9">1.2.1.88</ecNumber>
        </recommendedName>
    </domain>
</protein>
<dbReference type="Gene3D" id="3.40.309.10">
    <property type="entry name" value="Aldehyde Dehydrogenase, Chain A, domain 2"/>
    <property type="match status" value="1"/>
</dbReference>
<evidence type="ECO:0000313" key="12">
    <source>
        <dbReference type="EMBL" id="KAF6059981.1"/>
    </source>
</evidence>
<dbReference type="PROSITE" id="PS00687">
    <property type="entry name" value="ALDEHYDE_DEHYDR_GLU"/>
    <property type="match status" value="1"/>
</dbReference>
<proteinExistence type="inferred from homology"/>
<dbReference type="GO" id="GO:0010133">
    <property type="term" value="P:L-proline catabolic process to L-glutamate"/>
    <property type="evidence" value="ECO:0007669"/>
    <property type="project" value="UniProtKB-UniRule"/>
</dbReference>
<evidence type="ECO:0000256" key="10">
    <source>
        <dbReference type="RuleBase" id="RU366030"/>
    </source>
</evidence>
<dbReference type="InterPro" id="IPR005931">
    <property type="entry name" value="P5CDH/ALDH4A1"/>
</dbReference>
<dbReference type="InterPro" id="IPR016163">
    <property type="entry name" value="Ald_DH_C"/>
</dbReference>
<organism evidence="12 13">
    <name type="scientific">Candida albicans</name>
    <name type="common">Yeast</name>
    <dbReference type="NCBI Taxonomy" id="5476"/>
    <lineage>
        <taxon>Eukaryota</taxon>
        <taxon>Fungi</taxon>
        <taxon>Dikarya</taxon>
        <taxon>Ascomycota</taxon>
        <taxon>Saccharomycotina</taxon>
        <taxon>Pichiomycetes</taxon>
        <taxon>Debaryomycetaceae</taxon>
        <taxon>Candida/Lodderomyces clade</taxon>
        <taxon>Candida</taxon>
    </lineage>
</organism>
<dbReference type="InterPro" id="IPR016161">
    <property type="entry name" value="Ald_DH/histidinol_DH"/>
</dbReference>
<dbReference type="Pfam" id="PF00171">
    <property type="entry name" value="Aldedh"/>
    <property type="match status" value="1"/>
</dbReference>
<comment type="caution">
    <text evidence="12">The sequence shown here is derived from an EMBL/GenBank/DDBJ whole genome shotgun (WGS) entry which is preliminary data.</text>
</comment>
<evidence type="ECO:0000256" key="6">
    <source>
        <dbReference type="ARBA" id="ARBA00048142"/>
    </source>
</evidence>
<evidence type="ECO:0000256" key="3">
    <source>
        <dbReference type="ARBA" id="ARBA00023002"/>
    </source>
</evidence>
<comment type="pathway">
    <text evidence="1 9">Amino-acid degradation; L-proline degradation into L-glutamate; L-glutamate from L-proline: step 2/2.</text>
</comment>
<dbReference type="AlphaFoldDB" id="A0A8H6F1H3"/>
<evidence type="ECO:0000259" key="11">
    <source>
        <dbReference type="Pfam" id="PF00171"/>
    </source>
</evidence>
<dbReference type="InterPro" id="IPR016162">
    <property type="entry name" value="Ald_DH_N"/>
</dbReference>